<reference evidence="3" key="1">
    <citation type="submission" date="2018-05" db="EMBL/GenBank/DDBJ databases">
        <authorList>
            <person name="Datahose"/>
        </authorList>
    </citation>
    <scope>NUCLEOTIDE SEQUENCE</scope>
</reference>
<evidence type="ECO:0000313" key="4">
    <source>
        <dbReference type="Proteomes" id="UP000265100"/>
    </source>
</evidence>
<evidence type="ECO:0000256" key="2">
    <source>
        <dbReference type="SAM" id="MobiDB-lite"/>
    </source>
</evidence>
<feature type="region of interest" description="Disordered" evidence="2">
    <location>
        <begin position="424"/>
        <end position="449"/>
    </location>
</feature>
<dbReference type="InterPro" id="IPR051375">
    <property type="entry name" value="Tuftelin_GRINL1A/MYZAP/CCD68"/>
</dbReference>
<evidence type="ECO:0000256" key="1">
    <source>
        <dbReference type="SAM" id="Coils"/>
    </source>
</evidence>
<proteinExistence type="predicted"/>
<keyword evidence="1" id="KW-0175">Coiled coil</keyword>
<dbReference type="Proteomes" id="UP000265100">
    <property type="component" value="Chromosome 22"/>
</dbReference>
<evidence type="ECO:0000313" key="3">
    <source>
        <dbReference type="Ensembl" id="ENSACLP00000068406.1"/>
    </source>
</evidence>
<dbReference type="Ensembl" id="ENSACLT00000045137.1">
    <property type="protein sequence ID" value="ENSACLP00000068406.1"/>
    <property type="gene ID" value="ENSACLG00000010075.2"/>
</dbReference>
<dbReference type="GO" id="GO:0035556">
    <property type="term" value="P:intracellular signal transduction"/>
    <property type="evidence" value="ECO:0007669"/>
    <property type="project" value="TreeGrafter"/>
</dbReference>
<reference evidence="3" key="3">
    <citation type="submission" date="2025-09" db="UniProtKB">
        <authorList>
            <consortium name="Ensembl"/>
        </authorList>
    </citation>
    <scope>IDENTIFICATION</scope>
</reference>
<protein>
    <recommendedName>
        <fullName evidence="5">Tuftelin 1a</fullName>
    </recommendedName>
</protein>
<reference evidence="3" key="2">
    <citation type="submission" date="2025-08" db="UniProtKB">
        <authorList>
            <consortium name="Ensembl"/>
        </authorList>
    </citation>
    <scope>IDENTIFICATION</scope>
</reference>
<dbReference type="GeneTree" id="ENSGT00950000183065"/>
<dbReference type="AlphaFoldDB" id="A0AAX7UUS0"/>
<accession>A0AAX7UUS0</accession>
<dbReference type="PANTHER" id="PTHR23171">
    <property type="entry name" value="GDOWN1"/>
    <property type="match status" value="1"/>
</dbReference>
<sequence length="464" mass="52609">MAIGVWVSCNNNADVTTYHTITLTYIKQVGATTSAERGSLVAFVYAVNAIGNTIPPLFVFPHIHYADHCVRDGPVGSTGSGNKSGWVQETDFLIFLKHFANHTKDRCRQLRLSLQRRDQTGNTSQQHNSKESTIEFAPPQKPEGQEDEVEVRPHIEVEVIKFYLGKNPPEESVKMLTDEVSQIQEVRYCLKTLRQQMAARQNGNNNQRPANGFRVKAPTSQPGVINANGVHTDAYVGDNQEESARLREVTKRLYAQLKEMEKQHQEEIDILQAESNEYQAQLAEQTERLQKAEEQSAERGQQVEELQKLLGNMEIENGILKDKMAAGEAELLQLKAGGEEAGEKEQRCAELEKEVAVLKEKIHHLDDMLMSQQRKVRHMIEQLQNSRTVLQERDRAIRDLEEKVAFLEAENKEMHDHMEYYLAGQDLPPSSTENKPEVVYSKPLTPTTQSSKALPFIKVIEIKS</sequence>
<keyword evidence="4" id="KW-1185">Reference proteome</keyword>
<dbReference type="PANTHER" id="PTHR23171:SF17">
    <property type="entry name" value="TUFTELIN"/>
    <property type="match status" value="1"/>
</dbReference>
<organism evidence="3 4">
    <name type="scientific">Astatotilapia calliptera</name>
    <name type="common">Eastern happy</name>
    <name type="synonym">Chromis callipterus</name>
    <dbReference type="NCBI Taxonomy" id="8154"/>
    <lineage>
        <taxon>Eukaryota</taxon>
        <taxon>Metazoa</taxon>
        <taxon>Chordata</taxon>
        <taxon>Craniata</taxon>
        <taxon>Vertebrata</taxon>
        <taxon>Euteleostomi</taxon>
        <taxon>Actinopterygii</taxon>
        <taxon>Neopterygii</taxon>
        <taxon>Teleostei</taxon>
        <taxon>Neoteleostei</taxon>
        <taxon>Acanthomorphata</taxon>
        <taxon>Ovalentaria</taxon>
        <taxon>Cichlomorphae</taxon>
        <taxon>Cichliformes</taxon>
        <taxon>Cichlidae</taxon>
        <taxon>African cichlids</taxon>
        <taxon>Pseudocrenilabrinae</taxon>
        <taxon>Haplochromini</taxon>
        <taxon>Astatotilapia</taxon>
    </lineage>
</organism>
<dbReference type="SUPFAM" id="SSF57997">
    <property type="entry name" value="Tropomyosin"/>
    <property type="match status" value="1"/>
</dbReference>
<feature type="region of interest" description="Disordered" evidence="2">
    <location>
        <begin position="114"/>
        <end position="150"/>
    </location>
</feature>
<name>A0AAX7UUS0_ASTCA</name>
<feature type="coiled-coil region" evidence="1">
    <location>
        <begin position="243"/>
        <end position="417"/>
    </location>
</feature>
<evidence type="ECO:0008006" key="5">
    <source>
        <dbReference type="Google" id="ProtNLM"/>
    </source>
</evidence>